<dbReference type="GO" id="GO:0010468">
    <property type="term" value="P:regulation of gene expression"/>
    <property type="evidence" value="ECO:0007669"/>
    <property type="project" value="TreeGrafter"/>
</dbReference>
<dbReference type="PROSITE" id="PS50157">
    <property type="entry name" value="ZINC_FINGER_C2H2_2"/>
    <property type="match status" value="24"/>
</dbReference>
<dbReference type="Gene3D" id="3.30.160.60">
    <property type="entry name" value="Classic Zinc Finger"/>
    <property type="match status" value="24"/>
</dbReference>
<proteinExistence type="inferred from homology"/>
<keyword evidence="4" id="KW-0677">Repeat</keyword>
<protein>
    <submittedName>
        <fullName evidence="13">Zinc finger protein Xfin</fullName>
    </submittedName>
</protein>
<keyword evidence="3" id="KW-0479">Metal-binding</keyword>
<feature type="domain" description="C2H2-type" evidence="12">
    <location>
        <begin position="1479"/>
        <end position="1507"/>
    </location>
</feature>
<evidence type="ECO:0000256" key="9">
    <source>
        <dbReference type="PROSITE-ProRule" id="PRU00042"/>
    </source>
</evidence>
<dbReference type="Pfam" id="PF12874">
    <property type="entry name" value="zf-met"/>
    <property type="match status" value="1"/>
</dbReference>
<dbReference type="FunFam" id="3.30.160.60:FF:000005">
    <property type="entry name" value="Zinc finger protein 14 homolog"/>
    <property type="match status" value="3"/>
</dbReference>
<dbReference type="InterPro" id="IPR000953">
    <property type="entry name" value="Chromo/chromo_shadow_dom"/>
</dbReference>
<gene>
    <name evidence="13" type="ORF">G5I_11317</name>
</gene>
<evidence type="ECO:0000256" key="3">
    <source>
        <dbReference type="ARBA" id="ARBA00022723"/>
    </source>
</evidence>
<keyword evidence="5 9" id="KW-0863">Zinc-finger</keyword>
<feature type="domain" description="C2H2-type" evidence="12">
    <location>
        <begin position="1073"/>
        <end position="1100"/>
    </location>
</feature>
<dbReference type="Pfam" id="PF00096">
    <property type="entry name" value="zf-C2H2"/>
    <property type="match status" value="20"/>
</dbReference>
<dbReference type="FunFam" id="3.30.160.60:FF:000145">
    <property type="entry name" value="Zinc finger protein 574"/>
    <property type="match status" value="4"/>
</dbReference>
<dbReference type="Proteomes" id="UP000007755">
    <property type="component" value="Unassembled WGS sequence"/>
</dbReference>
<feature type="region of interest" description="Disordered" evidence="10">
    <location>
        <begin position="251"/>
        <end position="279"/>
    </location>
</feature>
<feature type="domain" description="C2H2-type" evidence="12">
    <location>
        <begin position="404"/>
        <end position="431"/>
    </location>
</feature>
<comment type="subcellular location">
    <subcellularLocation>
        <location evidence="1">Nucleus</location>
    </subcellularLocation>
</comment>
<evidence type="ECO:0000256" key="2">
    <source>
        <dbReference type="ARBA" id="ARBA00006991"/>
    </source>
</evidence>
<dbReference type="InterPro" id="IPR023780">
    <property type="entry name" value="Chromo_domain"/>
</dbReference>
<dbReference type="PANTHER" id="PTHR16515">
    <property type="entry name" value="PR DOMAIN ZINC FINGER PROTEIN"/>
    <property type="match status" value="1"/>
</dbReference>
<dbReference type="GO" id="GO:0008270">
    <property type="term" value="F:zinc ion binding"/>
    <property type="evidence" value="ECO:0007669"/>
    <property type="project" value="UniProtKB-KW"/>
</dbReference>
<dbReference type="eggNOG" id="KOG1721">
    <property type="taxonomic scope" value="Eukaryota"/>
</dbReference>
<feature type="domain" description="C2H2-type" evidence="12">
    <location>
        <begin position="1187"/>
        <end position="1214"/>
    </location>
</feature>
<feature type="compositionally biased region" description="Polar residues" evidence="10">
    <location>
        <begin position="876"/>
        <end position="891"/>
    </location>
</feature>
<reference evidence="13" key="1">
    <citation type="submission" date="2011-02" db="EMBL/GenBank/DDBJ databases">
        <title>The genome of the leaf-cutting ant Acromyrmex echinatior suggests key adaptations to social evolution and fungus farming.</title>
        <authorList>
            <person name="Nygaard S."/>
            <person name="Zhang G."/>
        </authorList>
    </citation>
    <scope>NUCLEOTIDE SEQUENCE</scope>
</reference>
<dbReference type="FunFam" id="3.30.160.60:FF:000058">
    <property type="entry name" value="Zinc finger protein 2 homolog"/>
    <property type="match status" value="5"/>
</dbReference>
<keyword evidence="7" id="KW-0238">DNA-binding</keyword>
<dbReference type="InParanoid" id="F4WZA2"/>
<dbReference type="SUPFAM" id="SSF57667">
    <property type="entry name" value="beta-beta-alpha zinc fingers"/>
    <property type="match status" value="12"/>
</dbReference>
<feature type="region of interest" description="Disordered" evidence="10">
    <location>
        <begin position="874"/>
        <end position="894"/>
    </location>
</feature>
<feature type="region of interest" description="Disordered" evidence="10">
    <location>
        <begin position="205"/>
        <end position="225"/>
    </location>
</feature>
<evidence type="ECO:0000256" key="8">
    <source>
        <dbReference type="ARBA" id="ARBA00023242"/>
    </source>
</evidence>
<feature type="domain" description="C2H2-type" evidence="12">
    <location>
        <begin position="780"/>
        <end position="807"/>
    </location>
</feature>
<dbReference type="InterPro" id="IPR023779">
    <property type="entry name" value="Chromodomain_CS"/>
</dbReference>
<feature type="compositionally biased region" description="Polar residues" evidence="10">
    <location>
        <begin position="207"/>
        <end position="222"/>
    </location>
</feature>
<evidence type="ECO:0000313" key="13">
    <source>
        <dbReference type="EMBL" id="EGI60491.1"/>
    </source>
</evidence>
<dbReference type="InterPro" id="IPR016197">
    <property type="entry name" value="Chromo-like_dom_sf"/>
</dbReference>
<dbReference type="OrthoDB" id="7554109at2759"/>
<feature type="domain" description="C2H2-type" evidence="12">
    <location>
        <begin position="693"/>
        <end position="720"/>
    </location>
</feature>
<dbReference type="GO" id="GO:0005694">
    <property type="term" value="C:chromosome"/>
    <property type="evidence" value="ECO:0007669"/>
    <property type="project" value="UniProtKB-ARBA"/>
</dbReference>
<feature type="domain" description="C2H2-type" evidence="12">
    <location>
        <begin position="1510"/>
        <end position="1537"/>
    </location>
</feature>
<accession>F4WZA2</accession>
<feature type="domain" description="C2H2-type" evidence="12">
    <location>
        <begin position="606"/>
        <end position="633"/>
    </location>
</feature>
<dbReference type="Pfam" id="PF00385">
    <property type="entry name" value="Chromo"/>
    <property type="match status" value="1"/>
</dbReference>
<comment type="similarity">
    <text evidence="2">Belongs to the krueppel C2H2-type zinc-finger protein family.</text>
</comment>
<sequence length="1606" mass="185040">MSISIMEEYTSSRQVRQGGLDICIHLTEMDQENPRLKPSIKLKTKSGKATTEENADISNEKCIVDKILAKRFNTKKRCWEYLIEWKGNPQEKPKLKPSIKPKTKSGKATTEEDADLSNEGYIVDKILAKRFNTKKRCWEYLIKWKGYPHENNTWESAEAVATCKSLLDEFERSHAKQKESKEVQQKDNTKVVGCVSLPLQKSVIKAKTSQPGSSTAQTGRSMRSNKLKVMNKIKQWCSLMKDEENELLGKRRIDDSEKGGSSAAKELIGDAGSDDEWTGKSEDERLLGRSVIQHAFNRANSQSSGFNKISISSTDLATSLGLQSADEAKSSQPPVLVINEGVVKIDSKQMPNLASDLLRYVMSQKDNIIKLNSSPIGKLAVKGSSTTQGVVMVQNRDNTNVITYKCGKCSKMFICELHLRQHEKIHMKKSYQCEFCKKILSNKGYLHRHKKEVHFNVLNGCNDCKKGFSNEQDFNNHLITKHSNIDARPYKCEICPAAFKRLGNLKRHTLQTHAEKPYICKICSKVFNFKINLIQHKRIHSDKKPYNDCNDCRKGFNNEQDFINHLITKHSNIDARPYKCEICPAAFKRLGNLKRHTLQTHAEKPYICKICSKVFNFKINLIQHKRIHSDKKPYNDCNDCKKSFNNEQNFNNHLITKHSKINARPYKCEICPAAFKRSNNLKRHIQTHAEKPYVCEICSKVFNFKINLIQHKRIHSDKKPYNDCNDCRKGFNNEQDFINHLITKHSNIDARPYKCEICPAAFKRSNNLKRHIQTHAEKPYVCEICSKVFNFKINLIQHKRIHSDKKPYNDCNDCRKGFNNEQDFINHLNTTCKSLLDEFERSHAKQKESKEVQQKDNTKVVGCVSLPLQKSVIKAKTSQPGSSTAQTGRSMRSNKLKVMNKIKQWCSLMKDEENELLGKRRIDDSEKGGSSAAKELIGDAGSDDEWTGKSEDERLLGRSVIQHAFNRANSQSSGFNKISISSTDLATSLGLQSADEAKSSQPPVLVINEGVVKIDSKQMPNLASDLLRYVMSQKDNIIKLNSSPIGKLAVKGSSTTQGVVMVQNRDNTNVITYKCGKCSKMFICELHLRQHEKIHMKKSYQCEFCKKILSNKGYLHRHKKEVHFNVLNGCNDCKKGFSNEQDFNNHLITKHSNIDARPYKCEICPAAFKRLGNLKRHTLQTHAEKPYICKICSKVFNFKINLIQHKRIHSDKKPYNDCNDCRKGFNNEQDFINHLITKHSNIDARPYKCEICPAAFKRLGNLKRHTLQTHAEKPYICKICSKVFNFKINLIQHKRIHSDKKPYNDCNDCKKSFNNEQNFNNHLITKHSKINARPYKCEICPAAFKRSNNLKRHIQTHAEKPYVCEICSKVFNFKINLIQHKRIHSDKKPYNDCNDCRKGFNNEQDFINHLITKHSNIDARPYKCEICPAAFKRLGNLKRHTLQTHAEKPYICKICSKVFNFKINLIQHKRIHSDKKPYNDCNDCKKSFNNEQNFNNHLITKHSKINARPYKCEICPAAFKRSNNLKRHIQTHAEKPYVCEGHMSDTVDLHYTFSDYSGLNFVRAKLSDVITSKRPVFKRKYHAHNFSVRLFHREVFVVVKLKPTIT</sequence>
<dbReference type="EMBL" id="GL888470">
    <property type="protein sequence ID" value="EGI60491.1"/>
    <property type="molecule type" value="Genomic_DNA"/>
</dbReference>
<feature type="domain" description="Chromo" evidence="11">
    <location>
        <begin position="121"/>
        <end position="182"/>
    </location>
</feature>
<feature type="domain" description="C2H2-type" evidence="12">
    <location>
        <begin position="1247"/>
        <end position="1274"/>
    </location>
</feature>
<feature type="domain" description="C2H2-type" evidence="12">
    <location>
        <begin position="1450"/>
        <end position="1477"/>
    </location>
</feature>
<dbReference type="GO" id="GO:0003677">
    <property type="term" value="F:DNA binding"/>
    <property type="evidence" value="ECO:0007669"/>
    <property type="project" value="UniProtKB-KW"/>
</dbReference>
<feature type="domain" description="C2H2-type" evidence="12">
    <location>
        <begin position="1275"/>
        <end position="1302"/>
    </location>
</feature>
<feature type="domain" description="C2H2-type" evidence="12">
    <location>
        <begin position="1159"/>
        <end position="1186"/>
    </location>
</feature>
<feature type="region of interest" description="Disordered" evidence="10">
    <location>
        <begin position="92"/>
        <end position="112"/>
    </location>
</feature>
<feature type="domain" description="C2H2-type" evidence="12">
    <location>
        <begin position="1100"/>
        <end position="1123"/>
    </location>
</feature>
<organism evidence="14">
    <name type="scientific">Acromyrmex echinatior</name>
    <name type="common">Panamanian leafcutter ant</name>
    <name type="synonym">Acromyrmex octospinosus echinatior</name>
    <dbReference type="NCBI Taxonomy" id="103372"/>
    <lineage>
        <taxon>Eukaryota</taxon>
        <taxon>Metazoa</taxon>
        <taxon>Ecdysozoa</taxon>
        <taxon>Arthropoda</taxon>
        <taxon>Hexapoda</taxon>
        <taxon>Insecta</taxon>
        <taxon>Pterygota</taxon>
        <taxon>Neoptera</taxon>
        <taxon>Endopterygota</taxon>
        <taxon>Hymenoptera</taxon>
        <taxon>Apocrita</taxon>
        <taxon>Aculeata</taxon>
        <taxon>Formicoidea</taxon>
        <taxon>Formicidae</taxon>
        <taxon>Myrmicinae</taxon>
        <taxon>Acromyrmex</taxon>
    </lineage>
</organism>
<feature type="domain" description="C2H2-type" evidence="12">
    <location>
        <begin position="1422"/>
        <end position="1449"/>
    </location>
</feature>
<keyword evidence="6" id="KW-0862">Zinc</keyword>
<evidence type="ECO:0000256" key="7">
    <source>
        <dbReference type="ARBA" id="ARBA00023125"/>
    </source>
</evidence>
<dbReference type="InterPro" id="IPR013087">
    <property type="entry name" value="Znf_C2H2_type"/>
</dbReference>
<keyword evidence="8" id="KW-0539">Nucleus</keyword>
<evidence type="ECO:0000256" key="1">
    <source>
        <dbReference type="ARBA" id="ARBA00004123"/>
    </source>
</evidence>
<evidence type="ECO:0000256" key="6">
    <source>
        <dbReference type="ARBA" id="ARBA00022833"/>
    </source>
</evidence>
<dbReference type="GO" id="GO:0005634">
    <property type="term" value="C:nucleus"/>
    <property type="evidence" value="ECO:0007669"/>
    <property type="project" value="UniProtKB-SubCell"/>
</dbReference>
<evidence type="ECO:0000256" key="5">
    <source>
        <dbReference type="ARBA" id="ARBA00022771"/>
    </source>
</evidence>
<evidence type="ECO:0000313" key="14">
    <source>
        <dbReference type="Proteomes" id="UP000007755"/>
    </source>
</evidence>
<dbReference type="PROSITE" id="PS50013">
    <property type="entry name" value="CHROMO_2"/>
    <property type="match status" value="1"/>
</dbReference>
<dbReference type="InterPro" id="IPR050331">
    <property type="entry name" value="Zinc_finger"/>
</dbReference>
<dbReference type="InterPro" id="IPR036236">
    <property type="entry name" value="Znf_C2H2_sf"/>
</dbReference>
<dbReference type="CDD" id="cd00024">
    <property type="entry name" value="CD_CSD"/>
    <property type="match status" value="1"/>
</dbReference>
<dbReference type="SMART" id="SM00355">
    <property type="entry name" value="ZnF_C2H2"/>
    <property type="match status" value="31"/>
</dbReference>
<feature type="domain" description="C2H2-type" evidence="12">
    <location>
        <begin position="753"/>
        <end position="780"/>
    </location>
</feature>
<evidence type="ECO:0000256" key="10">
    <source>
        <dbReference type="SAM" id="MobiDB-lite"/>
    </source>
</evidence>
<evidence type="ECO:0000256" key="4">
    <source>
        <dbReference type="ARBA" id="ARBA00022737"/>
    </source>
</evidence>
<feature type="domain" description="C2H2-type" evidence="12">
    <location>
        <begin position="666"/>
        <end position="693"/>
    </location>
</feature>
<feature type="domain" description="C2H2-type" evidence="12">
    <location>
        <begin position="578"/>
        <end position="605"/>
    </location>
</feature>
<feature type="domain" description="C2H2-type" evidence="12">
    <location>
        <begin position="1304"/>
        <end position="1332"/>
    </location>
</feature>
<dbReference type="PROSITE" id="PS00028">
    <property type="entry name" value="ZINC_FINGER_C2H2_1"/>
    <property type="match status" value="26"/>
</dbReference>
<dbReference type="SUPFAM" id="SSF54160">
    <property type="entry name" value="Chromo domain-like"/>
    <property type="match status" value="2"/>
</dbReference>
<dbReference type="SMART" id="SM00298">
    <property type="entry name" value="CHROMO"/>
    <property type="match status" value="2"/>
</dbReference>
<feature type="region of interest" description="Disordered" evidence="10">
    <location>
        <begin position="920"/>
        <end position="948"/>
    </location>
</feature>
<name>F4WZA2_ACREC</name>
<evidence type="ECO:0000259" key="11">
    <source>
        <dbReference type="PROSITE" id="PS50013"/>
    </source>
</evidence>
<feature type="domain" description="C2H2-type" evidence="12">
    <location>
        <begin position="490"/>
        <end position="517"/>
    </location>
</feature>
<keyword evidence="14" id="KW-1185">Reference proteome</keyword>
<feature type="domain" description="C2H2-type" evidence="12">
    <location>
        <begin position="1335"/>
        <end position="1362"/>
    </location>
</feature>
<evidence type="ECO:0000259" key="12">
    <source>
        <dbReference type="PROSITE" id="PS50157"/>
    </source>
</evidence>
<feature type="domain" description="C2H2-type" evidence="12">
    <location>
        <begin position="518"/>
        <end position="545"/>
    </location>
</feature>
<feature type="domain" description="C2H2-type" evidence="12">
    <location>
        <begin position="635"/>
        <end position="663"/>
    </location>
</feature>
<feature type="domain" description="C2H2-type" evidence="12">
    <location>
        <begin position="431"/>
        <end position="454"/>
    </location>
</feature>
<feature type="compositionally biased region" description="Basic residues" evidence="10">
    <location>
        <begin position="95"/>
        <end position="105"/>
    </location>
</feature>
<dbReference type="PANTHER" id="PTHR16515:SF49">
    <property type="entry name" value="GASTRULA ZINC FINGER PROTEIN XLCGF49.1-LIKE-RELATED"/>
    <property type="match status" value="1"/>
</dbReference>
<dbReference type="Gene3D" id="2.40.50.40">
    <property type="match status" value="2"/>
</dbReference>
<feature type="domain" description="C2H2-type" evidence="12">
    <location>
        <begin position="1362"/>
        <end position="1389"/>
    </location>
</feature>
<dbReference type="PROSITE" id="PS00598">
    <property type="entry name" value="CHROMO_1"/>
    <property type="match status" value="1"/>
</dbReference>